<name>A0A0B4XR52_9GAMM</name>
<protein>
    <recommendedName>
        <fullName evidence="3">Glycosyltransferase</fullName>
    </recommendedName>
</protein>
<evidence type="ECO:0008006" key="3">
    <source>
        <dbReference type="Google" id="ProtNLM"/>
    </source>
</evidence>
<dbReference type="OrthoDB" id="9798250at2"/>
<proteinExistence type="predicted"/>
<keyword evidence="2" id="KW-1185">Reference proteome</keyword>
<dbReference type="KEGG" id="apac:S7S_11500"/>
<gene>
    <name evidence="1" type="ORF">S7S_11500</name>
</gene>
<dbReference type="SUPFAM" id="SSF53448">
    <property type="entry name" value="Nucleotide-diphospho-sugar transferases"/>
    <property type="match status" value="1"/>
</dbReference>
<dbReference type="RefSeq" id="WP_008737007.1">
    <property type="nucleotide sequence ID" value="NZ_CP004387.1"/>
</dbReference>
<dbReference type="PANTHER" id="PTHR36529">
    <property type="entry name" value="SLL1095 PROTEIN"/>
    <property type="match status" value="1"/>
</dbReference>
<sequence length="207" mass="21638">MADELLLVLSKGLEPGRAKTRLIPACGEAGADAVHRQLLAATLRHGVASGRPVECHLEGDRRLAAETLAVPDVAWRPQAAGDLGWRMQHALACAHAAGASRVVLIGSDCGALTADYLTRAFTALTRYDFVFGPAEDGGYVLIGSALPSPWCGAPVFTGCRFGGSDALADSLRCLAPHGRVVQLATLWDVDDAASLARARRAGYLPPG</sequence>
<dbReference type="InterPro" id="IPR029044">
    <property type="entry name" value="Nucleotide-diphossugar_trans"/>
</dbReference>
<dbReference type="PANTHER" id="PTHR36529:SF1">
    <property type="entry name" value="GLYCOSYLTRANSFERASE"/>
    <property type="match status" value="1"/>
</dbReference>
<dbReference type="Proteomes" id="UP000006764">
    <property type="component" value="Chromosome"/>
</dbReference>
<dbReference type="InterPro" id="IPR018641">
    <property type="entry name" value="Trfase_1_rSAM/seldom-assoc"/>
</dbReference>
<reference evidence="1 2" key="1">
    <citation type="journal article" date="2012" name="J. Bacteriol.">
        <title>Genome sequence of an alkane-degrading bacterium, Alcanivorax pacificus type strain W11-5, isolated from deep sea sediment.</title>
        <authorList>
            <person name="Lai Q."/>
            <person name="Shao Z."/>
        </authorList>
    </citation>
    <scope>NUCLEOTIDE SEQUENCE [LARGE SCALE GENOMIC DNA]</scope>
    <source>
        <strain evidence="1 2">W11-5</strain>
    </source>
</reference>
<dbReference type="STRING" id="391936.S7S_11500"/>
<dbReference type="AlphaFoldDB" id="A0A0B4XR52"/>
<organism evidence="1 2">
    <name type="scientific">Isoalcanivorax pacificus W11-5</name>
    <dbReference type="NCBI Taxonomy" id="391936"/>
    <lineage>
        <taxon>Bacteria</taxon>
        <taxon>Pseudomonadati</taxon>
        <taxon>Pseudomonadota</taxon>
        <taxon>Gammaproteobacteria</taxon>
        <taxon>Oceanospirillales</taxon>
        <taxon>Alcanivoracaceae</taxon>
        <taxon>Isoalcanivorax</taxon>
    </lineage>
</organism>
<evidence type="ECO:0000313" key="2">
    <source>
        <dbReference type="Proteomes" id="UP000006764"/>
    </source>
</evidence>
<dbReference type="Gene3D" id="3.90.550.10">
    <property type="entry name" value="Spore Coat Polysaccharide Biosynthesis Protein SpsA, Chain A"/>
    <property type="match status" value="1"/>
</dbReference>
<dbReference type="EMBL" id="CP004387">
    <property type="protein sequence ID" value="AJD48712.1"/>
    <property type="molecule type" value="Genomic_DNA"/>
</dbReference>
<accession>A0A0B4XR52</accession>
<dbReference type="HOGENOM" id="CLU_075662_2_0_6"/>
<evidence type="ECO:0000313" key="1">
    <source>
        <dbReference type="EMBL" id="AJD48712.1"/>
    </source>
</evidence>
<dbReference type="Pfam" id="PF09837">
    <property type="entry name" value="DUF2064"/>
    <property type="match status" value="1"/>
</dbReference>
<dbReference type="NCBIfam" id="TIGR04282">
    <property type="entry name" value="glyco_like_cofC"/>
    <property type="match status" value="1"/>
</dbReference>